<keyword evidence="1" id="KW-1133">Transmembrane helix</keyword>
<evidence type="ECO:0000256" key="1">
    <source>
        <dbReference type="SAM" id="Phobius"/>
    </source>
</evidence>
<feature type="transmembrane region" description="Helical" evidence="1">
    <location>
        <begin position="100"/>
        <end position="121"/>
    </location>
</feature>
<dbReference type="AlphaFoldDB" id="A0A2V1IRR1"/>
<proteinExistence type="predicted"/>
<evidence type="ECO:0000313" key="3">
    <source>
        <dbReference type="Proteomes" id="UP000244905"/>
    </source>
</evidence>
<keyword evidence="1" id="KW-0472">Membrane</keyword>
<feature type="transmembrane region" description="Helical" evidence="1">
    <location>
        <begin position="50"/>
        <end position="72"/>
    </location>
</feature>
<name>A0A2V1IRR1_9BACT</name>
<feature type="transmembrane region" description="Helical" evidence="1">
    <location>
        <begin position="136"/>
        <end position="160"/>
    </location>
</feature>
<comment type="caution">
    <text evidence="2">The sequence shown here is derived from an EMBL/GenBank/DDBJ whole genome shotgun (WGS) entry which is preliminary data.</text>
</comment>
<dbReference type="EMBL" id="PUEC01000006">
    <property type="protein sequence ID" value="PWB03249.1"/>
    <property type="molecule type" value="Genomic_DNA"/>
</dbReference>
<dbReference type="Proteomes" id="UP000244905">
    <property type="component" value="Unassembled WGS sequence"/>
</dbReference>
<organism evidence="2 3">
    <name type="scientific">Duncaniella muris</name>
    <dbReference type="NCBI Taxonomy" id="2094150"/>
    <lineage>
        <taxon>Bacteria</taxon>
        <taxon>Pseudomonadati</taxon>
        <taxon>Bacteroidota</taxon>
        <taxon>Bacteroidia</taxon>
        <taxon>Bacteroidales</taxon>
        <taxon>Muribaculaceae</taxon>
        <taxon>Duncaniella</taxon>
    </lineage>
</organism>
<feature type="transmembrane region" description="Helical" evidence="1">
    <location>
        <begin position="21"/>
        <end position="38"/>
    </location>
</feature>
<accession>A0A2V1IRR1</accession>
<sequence length="169" mass="18653">MIKFGLKGIFKDYSVTELGKDLILPLAVTCVLTPIMLMSNMSPYRCLMEILNFGIIVVPILITLILTAYVLLLSMFGSTLKDFCTSESGIDLHKKLNSGFAANLTISILSLVGVFIGTFIAKMEFSSDYANIINQIAYAIYVLLVSYPIFSLFGITIDLFNVGQVTRIK</sequence>
<reference evidence="3" key="1">
    <citation type="submission" date="2018-02" db="EMBL/GenBank/DDBJ databases">
        <authorList>
            <person name="Clavel T."/>
            <person name="Strowig T."/>
        </authorList>
    </citation>
    <scope>NUCLEOTIDE SEQUENCE [LARGE SCALE GENOMIC DNA]</scope>
    <source>
        <strain evidence="3">DSM 103720</strain>
    </source>
</reference>
<protein>
    <submittedName>
        <fullName evidence="2">Uncharacterized protein</fullName>
    </submittedName>
</protein>
<keyword evidence="3" id="KW-1185">Reference proteome</keyword>
<keyword evidence="1" id="KW-0812">Transmembrane</keyword>
<evidence type="ECO:0000313" key="2">
    <source>
        <dbReference type="EMBL" id="PWB03249.1"/>
    </source>
</evidence>
<gene>
    <name evidence="2" type="ORF">C5O23_03635</name>
</gene>